<evidence type="ECO:0000313" key="2">
    <source>
        <dbReference type="Proteomes" id="UP000065151"/>
    </source>
</evidence>
<dbReference type="Gene3D" id="3.10.129.10">
    <property type="entry name" value="Hotdog Thioesterase"/>
    <property type="match status" value="1"/>
</dbReference>
<accession>A0A0U3QGW3</accession>
<dbReference type="Proteomes" id="UP000065151">
    <property type="component" value="Chromosome"/>
</dbReference>
<reference evidence="1 2" key="1">
    <citation type="submission" date="2015-12" db="EMBL/GenBank/DDBJ databases">
        <authorList>
            <person name="Shamseldin A."/>
            <person name="Moawad H."/>
            <person name="Abd El-Rahim W.M."/>
            <person name="Sadowsky M.J."/>
        </authorList>
    </citation>
    <scope>NUCLEOTIDE SEQUENCE [LARGE SCALE GENOMIC DNA]</scope>
    <source>
        <strain evidence="1 2">Ar51</strain>
    </source>
</reference>
<proteinExistence type="predicted"/>
<name>A0A0U3QGW3_9MICC</name>
<sequence>MADRFSSITIGDDIPDLVRGPMTPVHLMRWSSAIENWHRIHYDKPFALEHEKLPDLLVNGSWKQHFVVQGLREWAEPDGWLLRVAFEFRQMDVVGSTLTAWGRVVKTSNVDGLGYVELETGIRNEHGVESTPGSATVVFPLTMAVPYPFPALS</sequence>
<dbReference type="KEGG" id="psul:AU252_01585"/>
<dbReference type="EMBL" id="CP013747">
    <property type="protein sequence ID" value="ALV43693.1"/>
    <property type="molecule type" value="Genomic_DNA"/>
</dbReference>
<dbReference type="AlphaFoldDB" id="A0A0U3QGW3"/>
<evidence type="ECO:0000313" key="1">
    <source>
        <dbReference type="EMBL" id="ALV43693.1"/>
    </source>
</evidence>
<dbReference type="SUPFAM" id="SSF54637">
    <property type="entry name" value="Thioesterase/thiol ester dehydrase-isomerase"/>
    <property type="match status" value="1"/>
</dbReference>
<gene>
    <name evidence="1" type="ORF">AU252_01585</name>
</gene>
<dbReference type="InterPro" id="IPR029069">
    <property type="entry name" value="HotDog_dom_sf"/>
</dbReference>
<organism evidence="1">
    <name type="scientific">Pseudarthrobacter sulfonivorans</name>
    <dbReference type="NCBI Taxonomy" id="121292"/>
    <lineage>
        <taxon>Bacteria</taxon>
        <taxon>Bacillati</taxon>
        <taxon>Actinomycetota</taxon>
        <taxon>Actinomycetes</taxon>
        <taxon>Micrococcales</taxon>
        <taxon>Micrococcaceae</taxon>
        <taxon>Pseudarthrobacter</taxon>
    </lineage>
</organism>
<dbReference type="STRING" id="121292.AU252_01585"/>
<protein>
    <submittedName>
        <fullName evidence="1">Acyl dehydratase</fullName>
    </submittedName>
</protein>